<name>A0A232LQA2_9EURO</name>
<dbReference type="Proteomes" id="UP000243515">
    <property type="component" value="Unassembled WGS sequence"/>
</dbReference>
<comment type="subcellular location">
    <subcellularLocation>
        <location evidence="1">Cytoplasm</location>
    </subcellularLocation>
</comment>
<sequence>MSLNKKYANLPDLDLAPDIYETPDLTDEVSTLPQTTTVRTNVDSDNEALTDPNIDRHGLNAEEARSHFLRATVDTRDVDFSDTIATKRKAYRSKSRLRRRRGDAAEELRDFSDSDEETFERKLARLRREAEELKDELARRKEVATVQQEAEADKETGEELLELSRALDDIHAFSRGAPRANSADVVLWQKLTTGSRIEGESMGKIESAEAATTAVTSSSGLLTHAASFDARLTLVEAAMGVSTTSNPFITENNTEPLQPVLPALDHLTSRLVALTSTLTGGPPQSMGSVSVRNSTAVATTTPHVEALTTRIKKLTADADALANAHKRVVEAAKAAQTARIAAASADYTSNLSASSSSATEVDPAASQRDEQAAKIQALYATLPTIQSLHPLLPSVLERLRSLRSIHAGAAHAGETLDALEKRQLEMQKDIEQWQEGLRVVEEKVREGEVAMKKNIDVVSPWVKALEARLSRLEIDR</sequence>
<keyword evidence="2" id="KW-0963">Cytoplasm</keyword>
<evidence type="ECO:0008006" key="6">
    <source>
        <dbReference type="Google" id="ProtNLM"/>
    </source>
</evidence>
<organism evidence="4 5">
    <name type="scientific">Elaphomyces granulatus</name>
    <dbReference type="NCBI Taxonomy" id="519963"/>
    <lineage>
        <taxon>Eukaryota</taxon>
        <taxon>Fungi</taxon>
        <taxon>Dikarya</taxon>
        <taxon>Ascomycota</taxon>
        <taxon>Pezizomycotina</taxon>
        <taxon>Eurotiomycetes</taxon>
        <taxon>Eurotiomycetidae</taxon>
        <taxon>Eurotiales</taxon>
        <taxon>Elaphomycetaceae</taxon>
        <taxon>Elaphomyces</taxon>
    </lineage>
</organism>
<dbReference type="PANTHER" id="PTHR15346">
    <property type="entry name" value="DYNACTIN SUBUNIT"/>
    <property type="match status" value="1"/>
</dbReference>
<comment type="caution">
    <text evidence="4">The sequence shown here is derived from an EMBL/GenBank/DDBJ whole genome shotgun (WGS) entry which is preliminary data.</text>
</comment>
<proteinExistence type="predicted"/>
<dbReference type="GO" id="GO:0005869">
    <property type="term" value="C:dynactin complex"/>
    <property type="evidence" value="ECO:0007669"/>
    <property type="project" value="InterPro"/>
</dbReference>
<evidence type="ECO:0000313" key="5">
    <source>
        <dbReference type="Proteomes" id="UP000243515"/>
    </source>
</evidence>
<dbReference type="GO" id="GO:0005737">
    <property type="term" value="C:cytoplasm"/>
    <property type="evidence" value="ECO:0007669"/>
    <property type="project" value="UniProtKB-SubCell"/>
</dbReference>
<evidence type="ECO:0000313" key="4">
    <source>
        <dbReference type="EMBL" id="OXV06331.1"/>
    </source>
</evidence>
<evidence type="ECO:0000256" key="2">
    <source>
        <dbReference type="ARBA" id="ARBA00022490"/>
    </source>
</evidence>
<dbReference type="Pfam" id="PF04912">
    <property type="entry name" value="Dynamitin"/>
    <property type="match status" value="1"/>
</dbReference>
<keyword evidence="3" id="KW-0175">Coiled coil</keyword>
<dbReference type="AlphaFoldDB" id="A0A232LQA2"/>
<reference evidence="4 5" key="1">
    <citation type="journal article" date="2015" name="Environ. Microbiol.">
        <title>Metagenome sequence of Elaphomyces granulatus from sporocarp tissue reveals Ascomycota ectomycorrhizal fingerprints of genome expansion and a Proteobacteria-rich microbiome.</title>
        <authorList>
            <person name="Quandt C.A."/>
            <person name="Kohler A."/>
            <person name="Hesse C.N."/>
            <person name="Sharpton T.J."/>
            <person name="Martin F."/>
            <person name="Spatafora J.W."/>
        </authorList>
    </citation>
    <scope>NUCLEOTIDE SEQUENCE [LARGE SCALE GENOMIC DNA]</scope>
    <source>
        <strain evidence="4 5">OSC145934</strain>
    </source>
</reference>
<evidence type="ECO:0000256" key="1">
    <source>
        <dbReference type="ARBA" id="ARBA00004496"/>
    </source>
</evidence>
<protein>
    <recommendedName>
        <fullName evidence="6">Dynactin subunit</fullName>
    </recommendedName>
</protein>
<dbReference type="GO" id="GO:0007017">
    <property type="term" value="P:microtubule-based process"/>
    <property type="evidence" value="ECO:0007669"/>
    <property type="project" value="InterPro"/>
</dbReference>
<gene>
    <name evidence="4" type="ORF">Egran_05902</name>
</gene>
<dbReference type="InterPro" id="IPR028133">
    <property type="entry name" value="Dynamitin"/>
</dbReference>
<keyword evidence="5" id="KW-1185">Reference proteome</keyword>
<accession>A0A232LQA2</accession>
<dbReference type="OrthoDB" id="4977at2759"/>
<evidence type="ECO:0000256" key="3">
    <source>
        <dbReference type="SAM" id="Coils"/>
    </source>
</evidence>
<feature type="coiled-coil region" evidence="3">
    <location>
        <begin position="116"/>
        <end position="147"/>
    </location>
</feature>
<dbReference type="EMBL" id="NPHW01005867">
    <property type="protein sequence ID" value="OXV06331.1"/>
    <property type="molecule type" value="Genomic_DNA"/>
</dbReference>